<dbReference type="PANTHER" id="PTHR46580">
    <property type="entry name" value="SENSOR KINASE-RELATED"/>
    <property type="match status" value="1"/>
</dbReference>
<evidence type="ECO:0000256" key="2">
    <source>
        <dbReference type="SAM" id="Phobius"/>
    </source>
</evidence>
<feature type="transmembrane region" description="Helical" evidence="2">
    <location>
        <begin position="46"/>
        <end position="67"/>
    </location>
</feature>
<evidence type="ECO:0000256" key="1">
    <source>
        <dbReference type="ARBA" id="ARBA00022729"/>
    </source>
</evidence>
<dbReference type="Proteomes" id="UP000663891">
    <property type="component" value="Unassembled WGS sequence"/>
</dbReference>
<feature type="transmembrane region" description="Helical" evidence="2">
    <location>
        <begin position="919"/>
        <end position="937"/>
    </location>
</feature>
<feature type="transmembrane region" description="Helical" evidence="2">
    <location>
        <begin position="820"/>
        <end position="842"/>
    </location>
</feature>
<gene>
    <name evidence="3" type="ORF">VCS650_LOCUS18240</name>
</gene>
<dbReference type="SUPFAM" id="SSF69318">
    <property type="entry name" value="Integrin alpha N-terminal domain"/>
    <property type="match status" value="2"/>
</dbReference>
<keyword evidence="2" id="KW-0472">Membrane</keyword>
<dbReference type="Pfam" id="PF13517">
    <property type="entry name" value="FG-GAP_3"/>
    <property type="match status" value="1"/>
</dbReference>
<evidence type="ECO:0000313" key="3">
    <source>
        <dbReference type="EMBL" id="CAF1066546.1"/>
    </source>
</evidence>
<dbReference type="Gene3D" id="2.130.10.130">
    <property type="entry name" value="Integrin alpha, N-terminal"/>
    <property type="match status" value="1"/>
</dbReference>
<dbReference type="OrthoDB" id="9989107at2759"/>
<dbReference type="PANTHER" id="PTHR46580:SF4">
    <property type="entry name" value="ATP_GTP-BINDING PROTEIN"/>
    <property type="match status" value="1"/>
</dbReference>
<keyword evidence="1" id="KW-0732">Signal</keyword>
<keyword evidence="2" id="KW-1133">Transmembrane helix</keyword>
<proteinExistence type="predicted"/>
<dbReference type="InterPro" id="IPR028994">
    <property type="entry name" value="Integrin_alpha_N"/>
</dbReference>
<organism evidence="3 4">
    <name type="scientific">Adineta steineri</name>
    <dbReference type="NCBI Taxonomy" id="433720"/>
    <lineage>
        <taxon>Eukaryota</taxon>
        <taxon>Metazoa</taxon>
        <taxon>Spiralia</taxon>
        <taxon>Gnathifera</taxon>
        <taxon>Rotifera</taxon>
        <taxon>Eurotatoria</taxon>
        <taxon>Bdelloidea</taxon>
        <taxon>Adinetida</taxon>
        <taxon>Adinetidae</taxon>
        <taxon>Adineta</taxon>
    </lineage>
</organism>
<feature type="transmembrane region" description="Helical" evidence="2">
    <location>
        <begin position="1347"/>
        <end position="1369"/>
    </location>
</feature>
<name>A0A814LL67_9BILA</name>
<sequence>MNITTLRNHLYAFASFLKFHLLRLNLFKSGNESELTIRNERRSTRLYLILLITAIIITGSYYSLLLYENTIKKESPSFKEYSNLPKEFSLKCPCKTIAIPYRNFVDIKPDYHELCQNESDLISDKFIDQLYNFYELFSNGSSSSDFYQTAAFQFRTLRTLCQTARNTTGHHIKRFEETDFIQSQLITEKSFKDQINSSLEVFIELIPKDFLRTIRFIQDITAQSLFMTGASLTSILPVDQLYHGINDESIGYSGKNYTLANGSSCICSSSAATKCMGLTTFKNNTVHGFQTGCYMLSALLNSTLEVFYNQTFINIVTNSTNIYQNLNSSNLNLNSTIETLLSRMFVIHWSNKISFEQYFNHCSPSSCQYTVIQRHDILFIFIAIIGLFSGVSSTLRILVPIIIKIIWPFLRKFIIKLRTPTTQIISNESSQNSTLSFNDRVKRFYQLIKQKLIELNLFKNGISSHDERILRQERYTTRIYLILLSLALIILILFTTLQPQTIHVIKKSPTLPDFDRLYDQYPSTLRCPCQNTTIEKELITNIKPEYHEVCNSDFISSEWINLQFLQSSSLPLITRDIRYQSQFHFQLLSTLCSIANQTIQDSLQSFYRTKLVTNHVLPREIFRTQMNSTIEEFKRNVPETFQRIFNLLRLNFDINQFITPMNSLFAFPYSFDENYQVFKKFLFFYYLRKERDDCNSGLDDVCHCISLSTYECYQETMINESGISSIIPGMFQTWNPLEALLISTLECFYQDQCFSQITKFINSTKNFTKLSSNKTQYERIDKIVNNLFIQSWNNASLFDSYFKHCHPLECRYSYKTRLNFIYTITTILGLIGGINTALRLLLPILVKSIFSISNFVRRSRHQNVITTRQTISLRIRFSNGLYTLFIRRKQKLKELNLFPTIPPSRDLKIIRRNRRSTRIYLILVITTLFILIIYTFIKQQTTTNIDKSPSLLKYKELYNQYSVKLECSCTNIAIKYKKFITEIKPEYHQICSSIFISPEWMESMPDNGRERMLFDFEFQIHARIGFHFDALSKICELTRNTLNTALSKFEETDFITVHVIPQDEFNRKIKLIIEQFKTITSDQFIETFKLIQTINHANQLASLFLSNWRFYLSNIEFNSLDQGSILNVIARSVIYGKDNCSCGRYSTCSESVDFSFSTSNQSLREILPGFFSGCLPFDSLLQSSLTCLYNQTCMDILRAIIYLSKPIPYNVLTSSLLSNPNTTIETLLSQLFISQWFLKPSFNLYFNECNPQSCQYSYKMQYNAIYVATTLFALFGGLTKGLHFGVFLIGLIIYKIIDYRKKKTQIGIDSHQSDTAVISDPITTIIQINVNSTEEQINSRSRRCDRILIISLILFAICIIITITVILFLNQDIKEKCIVTSTQTTLISNSSSSNVITQFTSVSSDICYLTWKYQSEFYSTGLGPTSLITSDFNQDSINDLAVTNSDSDTISVFLGNGNGTFRTSKIYSTGNKSKPHDLKSADFNNDGLLDLVVTLYETKEIMIFFGVKSNDLFEIPPYRFSNNAMNYRPELIEVTDLNNDKFIDLLVVHNIDNSKAGGKLDIFFNSNNGKSFDTVADCSIYAPELEKIISITIDDINKNGKANDLIICGGYGRIYTFLKQNNTNQCEYIFDRRVTKYMYGYASAFIKGRFNYDEAYDIAGISSRSDTLQVLLAYEDEDKDNDYFTQQTYLTETYPTSVARFNFNNDSIDDLAVLTCNGTINIFVGRKFGIFRRTNIYYRINENNSDKCCHSLKAADLNQDGKDDLVFIDARINRIQILLSSNCDQ</sequence>
<feature type="transmembrane region" description="Helical" evidence="2">
    <location>
        <begin position="479"/>
        <end position="497"/>
    </location>
</feature>
<comment type="caution">
    <text evidence="3">The sequence shown here is derived from an EMBL/GenBank/DDBJ whole genome shotgun (WGS) entry which is preliminary data.</text>
</comment>
<feature type="transmembrane region" description="Helical" evidence="2">
    <location>
        <begin position="377"/>
        <end position="410"/>
    </location>
</feature>
<reference evidence="3" key="1">
    <citation type="submission" date="2021-02" db="EMBL/GenBank/DDBJ databases">
        <authorList>
            <person name="Nowell W R."/>
        </authorList>
    </citation>
    <scope>NUCLEOTIDE SEQUENCE</scope>
</reference>
<dbReference type="InterPro" id="IPR013517">
    <property type="entry name" value="FG-GAP"/>
</dbReference>
<keyword evidence="2" id="KW-0812">Transmembrane</keyword>
<accession>A0A814LL67</accession>
<dbReference type="EMBL" id="CAJNON010000173">
    <property type="protein sequence ID" value="CAF1066546.1"/>
    <property type="molecule type" value="Genomic_DNA"/>
</dbReference>
<dbReference type="Gene3D" id="2.30.30.100">
    <property type="match status" value="1"/>
</dbReference>
<evidence type="ECO:0000313" key="4">
    <source>
        <dbReference type="Proteomes" id="UP000663891"/>
    </source>
</evidence>
<protein>
    <submittedName>
        <fullName evidence="3">Uncharacterized protein</fullName>
    </submittedName>
</protein>
<feature type="transmembrane region" description="Helical" evidence="2">
    <location>
        <begin position="1264"/>
        <end position="1294"/>
    </location>
</feature>